<dbReference type="Proteomes" id="UP000607653">
    <property type="component" value="Unassembled WGS sequence"/>
</dbReference>
<dbReference type="InterPro" id="IPR051502">
    <property type="entry name" value="RLP_Defense_Trigger"/>
</dbReference>
<protein>
    <submittedName>
        <fullName evidence="6">Uncharacterized protein</fullName>
    </submittedName>
</protein>
<name>A0A822Y849_NELNU</name>
<dbReference type="PANTHER" id="PTHR48062:SF21">
    <property type="entry name" value="RECEPTOR-LIKE PROTEIN 12"/>
    <property type="match status" value="1"/>
</dbReference>
<evidence type="ECO:0000313" key="6">
    <source>
        <dbReference type="EMBL" id="DAD30224.1"/>
    </source>
</evidence>
<keyword evidence="5" id="KW-0325">Glycoprotein</keyword>
<evidence type="ECO:0000256" key="4">
    <source>
        <dbReference type="ARBA" id="ARBA00022737"/>
    </source>
</evidence>
<accession>A0A822Y849</accession>
<keyword evidence="7" id="KW-1185">Reference proteome</keyword>
<dbReference type="PRINTS" id="PR00019">
    <property type="entry name" value="LEURICHRPT"/>
</dbReference>
<gene>
    <name evidence="6" type="ORF">HUJ06_031692</name>
</gene>
<dbReference type="InterPro" id="IPR032675">
    <property type="entry name" value="LRR_dom_sf"/>
</dbReference>
<proteinExistence type="inferred from homology"/>
<dbReference type="InterPro" id="IPR001611">
    <property type="entry name" value="Leu-rich_rpt"/>
</dbReference>
<keyword evidence="2" id="KW-0433">Leucine-rich repeat</keyword>
<keyword evidence="4" id="KW-0677">Repeat</keyword>
<evidence type="ECO:0000256" key="5">
    <source>
        <dbReference type="ARBA" id="ARBA00023180"/>
    </source>
</evidence>
<dbReference type="Pfam" id="PF00560">
    <property type="entry name" value="LRR_1"/>
    <property type="match status" value="5"/>
</dbReference>
<sequence>MNNSFTGPLVLPPHPCVNLSVLILSNNNFSGSIPTNIDVIFPNLRTLKLSQNCFEGKIAPSIGKMKSLWILDPANNNLSGQIPQHLIMGCSSLAFLKLSYNNLYGKILPTITNLTNRDGPNYLSELDISHNNISGALPSWLGNLSSLQSLFCQLHHLKYLDLSENDIQGSIPSCFSPQDLEHVLLQKNRLEGPMTNAFSNSTSLVTLDITDNHLNGGIPEWFVQLCQLKNLNIMDFSLNSLSGSIPSCIDNITFKRESNSNGRNSEVELIEFGYGELYS</sequence>
<organism evidence="6 7">
    <name type="scientific">Nelumbo nucifera</name>
    <name type="common">Sacred lotus</name>
    <dbReference type="NCBI Taxonomy" id="4432"/>
    <lineage>
        <taxon>Eukaryota</taxon>
        <taxon>Viridiplantae</taxon>
        <taxon>Streptophyta</taxon>
        <taxon>Embryophyta</taxon>
        <taxon>Tracheophyta</taxon>
        <taxon>Spermatophyta</taxon>
        <taxon>Magnoliopsida</taxon>
        <taxon>Proteales</taxon>
        <taxon>Nelumbonaceae</taxon>
        <taxon>Nelumbo</taxon>
    </lineage>
</organism>
<reference evidence="6 7" key="1">
    <citation type="journal article" date="2020" name="Mol. Biol. Evol.">
        <title>Distinct Expression and Methylation Patterns for Genes with Different Fates following a Single Whole-Genome Duplication in Flowering Plants.</title>
        <authorList>
            <person name="Shi T."/>
            <person name="Rahmani R.S."/>
            <person name="Gugger P.F."/>
            <person name="Wang M."/>
            <person name="Li H."/>
            <person name="Zhang Y."/>
            <person name="Li Z."/>
            <person name="Wang Q."/>
            <person name="Van de Peer Y."/>
            <person name="Marchal K."/>
            <person name="Chen J."/>
        </authorList>
    </citation>
    <scope>NUCLEOTIDE SEQUENCE [LARGE SCALE GENOMIC DNA]</scope>
    <source>
        <tissue evidence="6">Leaf</tissue>
    </source>
</reference>
<comment type="similarity">
    <text evidence="1">Belongs to the RLP family.</text>
</comment>
<evidence type="ECO:0000313" key="7">
    <source>
        <dbReference type="Proteomes" id="UP000607653"/>
    </source>
</evidence>
<dbReference type="PANTHER" id="PTHR48062">
    <property type="entry name" value="RECEPTOR-LIKE PROTEIN 14"/>
    <property type="match status" value="1"/>
</dbReference>
<dbReference type="Gene3D" id="3.80.10.10">
    <property type="entry name" value="Ribonuclease Inhibitor"/>
    <property type="match status" value="2"/>
</dbReference>
<evidence type="ECO:0000256" key="2">
    <source>
        <dbReference type="ARBA" id="ARBA00022614"/>
    </source>
</evidence>
<comment type="caution">
    <text evidence="6">The sequence shown here is derived from an EMBL/GenBank/DDBJ whole genome shotgun (WGS) entry which is preliminary data.</text>
</comment>
<evidence type="ECO:0000256" key="1">
    <source>
        <dbReference type="ARBA" id="ARBA00009592"/>
    </source>
</evidence>
<dbReference type="AlphaFoldDB" id="A0A822Y849"/>
<dbReference type="EMBL" id="DUZY01000002">
    <property type="protein sequence ID" value="DAD30224.1"/>
    <property type="molecule type" value="Genomic_DNA"/>
</dbReference>
<evidence type="ECO:0000256" key="3">
    <source>
        <dbReference type="ARBA" id="ARBA00022729"/>
    </source>
</evidence>
<dbReference type="SUPFAM" id="SSF52058">
    <property type="entry name" value="L domain-like"/>
    <property type="match status" value="1"/>
</dbReference>
<keyword evidence="3" id="KW-0732">Signal</keyword>
<dbReference type="FunFam" id="3.80.10.10:FF:000041">
    <property type="entry name" value="LRR receptor-like serine/threonine-protein kinase ERECTA"/>
    <property type="match status" value="1"/>
</dbReference>